<protein>
    <recommendedName>
        <fullName evidence="1">Lipid/polyisoprenoid-binding YceI-like domain-containing protein</fullName>
    </recommendedName>
</protein>
<sequence length="183" mass="19137">MKLLLGFAVTLAFTFGFVPPAAAQSTVDFAVSGNSTIRGWTCEVSGTATLTAGGGNAAPGFMSGVQGVVLTVPVAEFTCPNEEMTEHLMEAMRPDEHAEITFEMESYDVTPQGAQATGSLTILDTTEAVTVSLQLTPAGAGAEIEGEVRLDMTEYGVEPPTVMLGMLRVRPQITIEFSGSVSP</sequence>
<dbReference type="SUPFAM" id="SSF101874">
    <property type="entry name" value="YceI-like"/>
    <property type="match status" value="1"/>
</dbReference>
<evidence type="ECO:0000313" key="2">
    <source>
        <dbReference type="EMBL" id="SVD48967.1"/>
    </source>
</evidence>
<proteinExistence type="predicted"/>
<dbReference type="PANTHER" id="PTHR34406">
    <property type="entry name" value="PROTEIN YCEI"/>
    <property type="match status" value="1"/>
</dbReference>
<dbReference type="EMBL" id="UINC01153963">
    <property type="protein sequence ID" value="SVD48967.1"/>
    <property type="molecule type" value="Genomic_DNA"/>
</dbReference>
<reference evidence="2" key="1">
    <citation type="submission" date="2018-05" db="EMBL/GenBank/DDBJ databases">
        <authorList>
            <person name="Lanie J.A."/>
            <person name="Ng W.-L."/>
            <person name="Kazmierczak K.M."/>
            <person name="Andrzejewski T.M."/>
            <person name="Davidsen T.M."/>
            <person name="Wayne K.J."/>
            <person name="Tettelin H."/>
            <person name="Glass J.I."/>
            <person name="Rusch D."/>
            <person name="Podicherti R."/>
            <person name="Tsui H.-C.T."/>
            <person name="Winkler M.E."/>
        </authorList>
    </citation>
    <scope>NUCLEOTIDE SEQUENCE</scope>
</reference>
<evidence type="ECO:0000259" key="1">
    <source>
        <dbReference type="SMART" id="SM00867"/>
    </source>
</evidence>
<name>A0A382VR17_9ZZZZ</name>
<dbReference type="AlphaFoldDB" id="A0A382VR17"/>
<dbReference type="InterPro" id="IPR007372">
    <property type="entry name" value="Lipid/polyisoprenoid-bd_YceI"/>
</dbReference>
<dbReference type="Gene3D" id="2.40.128.110">
    <property type="entry name" value="Lipid/polyisoprenoid-binding, YceI-like"/>
    <property type="match status" value="1"/>
</dbReference>
<gene>
    <name evidence="2" type="ORF">METZ01_LOCUS401821</name>
</gene>
<dbReference type="PANTHER" id="PTHR34406:SF1">
    <property type="entry name" value="PROTEIN YCEI"/>
    <property type="match status" value="1"/>
</dbReference>
<accession>A0A382VR17</accession>
<organism evidence="2">
    <name type="scientific">marine metagenome</name>
    <dbReference type="NCBI Taxonomy" id="408172"/>
    <lineage>
        <taxon>unclassified sequences</taxon>
        <taxon>metagenomes</taxon>
        <taxon>ecological metagenomes</taxon>
    </lineage>
</organism>
<dbReference type="SMART" id="SM00867">
    <property type="entry name" value="YceI"/>
    <property type="match status" value="1"/>
</dbReference>
<dbReference type="InterPro" id="IPR036761">
    <property type="entry name" value="TTHA0802/YceI-like_sf"/>
</dbReference>
<feature type="domain" description="Lipid/polyisoprenoid-binding YceI-like" evidence="1">
    <location>
        <begin position="24"/>
        <end position="182"/>
    </location>
</feature>
<dbReference type="Pfam" id="PF04264">
    <property type="entry name" value="YceI"/>
    <property type="match status" value="1"/>
</dbReference>